<dbReference type="Gene3D" id="2.60.120.330">
    <property type="entry name" value="B-lactam Antibiotic, Isopenicillin N Synthase, Chain"/>
    <property type="match status" value="1"/>
</dbReference>
<dbReference type="EMBL" id="JARJCN010000010">
    <property type="protein sequence ID" value="KAJ7097290.1"/>
    <property type="molecule type" value="Genomic_DNA"/>
</dbReference>
<evidence type="ECO:0000313" key="3">
    <source>
        <dbReference type="Proteomes" id="UP001222325"/>
    </source>
</evidence>
<reference evidence="2" key="1">
    <citation type="submission" date="2023-03" db="EMBL/GenBank/DDBJ databases">
        <title>Massive genome expansion in bonnet fungi (Mycena s.s.) driven by repeated elements and novel gene families across ecological guilds.</title>
        <authorList>
            <consortium name="Lawrence Berkeley National Laboratory"/>
            <person name="Harder C.B."/>
            <person name="Miyauchi S."/>
            <person name="Viragh M."/>
            <person name="Kuo A."/>
            <person name="Thoen E."/>
            <person name="Andreopoulos B."/>
            <person name="Lu D."/>
            <person name="Skrede I."/>
            <person name="Drula E."/>
            <person name="Henrissat B."/>
            <person name="Morin E."/>
            <person name="Kohler A."/>
            <person name="Barry K."/>
            <person name="LaButti K."/>
            <person name="Morin E."/>
            <person name="Salamov A."/>
            <person name="Lipzen A."/>
            <person name="Mereny Z."/>
            <person name="Hegedus B."/>
            <person name="Baldrian P."/>
            <person name="Stursova M."/>
            <person name="Weitz H."/>
            <person name="Taylor A."/>
            <person name="Grigoriev I.V."/>
            <person name="Nagy L.G."/>
            <person name="Martin F."/>
            <person name="Kauserud H."/>
        </authorList>
    </citation>
    <scope>NUCLEOTIDE SEQUENCE</scope>
    <source>
        <strain evidence="2">CBHHK173m</strain>
    </source>
</reference>
<proteinExistence type="predicted"/>
<gene>
    <name evidence="2" type="ORF">B0H15DRAFT_36441</name>
</gene>
<feature type="compositionally biased region" description="Low complexity" evidence="1">
    <location>
        <begin position="106"/>
        <end position="122"/>
    </location>
</feature>
<sequence>MRGSSSAGRTASTATTLAGSLKAGELRKKHDPYDAALRVHAKQDLYNAPNQCSIFRPSQGWTSLSSTGMGEGTLRFSYVLKLAPSYWIIRPFFRARNPASASLKWTAGTRSTSTGRPSSAAGWGRAQASTQRSEFDLRPA</sequence>
<name>A0AAD6XW94_9AGAR</name>
<comment type="caution">
    <text evidence="2">The sequence shown here is derived from an EMBL/GenBank/DDBJ whole genome shotgun (WGS) entry which is preliminary data.</text>
</comment>
<feature type="region of interest" description="Disordered" evidence="1">
    <location>
        <begin position="104"/>
        <end position="140"/>
    </location>
</feature>
<dbReference type="InterPro" id="IPR027443">
    <property type="entry name" value="IPNS-like_sf"/>
</dbReference>
<keyword evidence="3" id="KW-1185">Reference proteome</keyword>
<dbReference type="Proteomes" id="UP001222325">
    <property type="component" value="Unassembled WGS sequence"/>
</dbReference>
<dbReference type="AlphaFoldDB" id="A0AAD6XW94"/>
<dbReference type="SUPFAM" id="SSF51197">
    <property type="entry name" value="Clavaminate synthase-like"/>
    <property type="match status" value="1"/>
</dbReference>
<dbReference type="Pfam" id="PF07350">
    <property type="entry name" value="Gig2-like"/>
    <property type="match status" value="1"/>
</dbReference>
<protein>
    <submittedName>
        <fullName evidence="2">Uncharacterized protein</fullName>
    </submittedName>
</protein>
<dbReference type="InterPro" id="IPR010856">
    <property type="entry name" value="Gig2-like"/>
</dbReference>
<dbReference type="PANTHER" id="PTHR30613">
    <property type="entry name" value="UNCHARACTERIZED PROTEIN YBIU-RELATED"/>
    <property type="match status" value="1"/>
</dbReference>
<evidence type="ECO:0000313" key="2">
    <source>
        <dbReference type="EMBL" id="KAJ7097290.1"/>
    </source>
</evidence>
<organism evidence="2 3">
    <name type="scientific">Mycena belliarum</name>
    <dbReference type="NCBI Taxonomy" id="1033014"/>
    <lineage>
        <taxon>Eukaryota</taxon>
        <taxon>Fungi</taxon>
        <taxon>Dikarya</taxon>
        <taxon>Basidiomycota</taxon>
        <taxon>Agaricomycotina</taxon>
        <taxon>Agaricomycetes</taxon>
        <taxon>Agaricomycetidae</taxon>
        <taxon>Agaricales</taxon>
        <taxon>Marasmiineae</taxon>
        <taxon>Mycenaceae</taxon>
        <taxon>Mycena</taxon>
    </lineage>
</organism>
<accession>A0AAD6XW94</accession>
<dbReference type="PANTHER" id="PTHR30613:SF1">
    <property type="entry name" value="DUF1479 DOMAIN PROTEIN (AFU_ORTHOLOGUE AFUA_5G09280)"/>
    <property type="match status" value="1"/>
</dbReference>
<evidence type="ECO:0000256" key="1">
    <source>
        <dbReference type="SAM" id="MobiDB-lite"/>
    </source>
</evidence>